<gene>
    <name evidence="3" type="ORF">CSX00_11530</name>
</gene>
<dbReference type="PANTHER" id="PTHR43798">
    <property type="entry name" value="MONOACYLGLYCEROL LIPASE"/>
    <property type="match status" value="1"/>
</dbReference>
<keyword evidence="4" id="KW-1185">Reference proteome</keyword>
<organism evidence="3 4">
    <name type="scientific">Pseudobutyrivibrio ruminis</name>
    <dbReference type="NCBI Taxonomy" id="46206"/>
    <lineage>
        <taxon>Bacteria</taxon>
        <taxon>Bacillati</taxon>
        <taxon>Bacillota</taxon>
        <taxon>Clostridia</taxon>
        <taxon>Lachnospirales</taxon>
        <taxon>Lachnospiraceae</taxon>
        <taxon>Pseudobutyrivibrio</taxon>
    </lineage>
</organism>
<proteinExistence type="predicted"/>
<comment type="caution">
    <text evidence="3">The sequence shown here is derived from an EMBL/GenBank/DDBJ whole genome shotgun (WGS) entry which is preliminary data.</text>
</comment>
<dbReference type="InterPro" id="IPR050266">
    <property type="entry name" value="AB_hydrolase_sf"/>
</dbReference>
<name>A0A2G3E7H7_9FIRM</name>
<dbReference type="InterPro" id="IPR029058">
    <property type="entry name" value="AB_hydrolase_fold"/>
</dbReference>
<keyword evidence="1" id="KW-0472">Membrane</keyword>
<feature type="domain" description="AB hydrolase-1" evidence="2">
    <location>
        <begin position="67"/>
        <end position="180"/>
    </location>
</feature>
<evidence type="ECO:0000313" key="3">
    <source>
        <dbReference type="EMBL" id="PHU39226.1"/>
    </source>
</evidence>
<dbReference type="RefSeq" id="WP_099413796.1">
    <property type="nucleotide sequence ID" value="NZ_PDYH01000057.1"/>
</dbReference>
<sequence length="307" mass="34132">MRKFLIITRNIFMGIIGLMLLFVVGVFIYNQVMLKKEEVYWKNPPGTMVEVDGHNMHVYTEGSGNHTIILLPGFGTASPYVDFLPMCQELAKDYKVVIIERFGYGLSDVVDGERSFETIVDQDRKALDKLGIKGPYVLCPHSISGIESLIWAQNYPEEVEAIIGMDMSDSSIKGDEEFHDGIFGVEGTGIRVLRAMGFLRLMADEAGSEEEKMIIAIGNRNFLNKTLLNEAKSVDAACDMIDNNPLPKVPTLQLVSTEAGDGWLASHQAIVDASSNGKLVELDCGHYVYVEEPERVVEEIRGFLEAM</sequence>
<accession>A0A2G3E7H7</accession>
<dbReference type="PANTHER" id="PTHR43798:SF33">
    <property type="entry name" value="HYDROLASE, PUTATIVE (AFU_ORTHOLOGUE AFUA_2G14860)-RELATED"/>
    <property type="match status" value="1"/>
</dbReference>
<dbReference type="Gene3D" id="3.40.50.1820">
    <property type="entry name" value="alpha/beta hydrolase"/>
    <property type="match status" value="1"/>
</dbReference>
<evidence type="ECO:0000313" key="4">
    <source>
        <dbReference type="Proteomes" id="UP000224317"/>
    </source>
</evidence>
<reference evidence="3" key="1">
    <citation type="submission" date="2017-10" db="EMBL/GenBank/DDBJ databases">
        <title>Resolving the taxonomy of Roseburia spp., Eubacterium rectale and Agathobacter spp. through phylogenomic analysis.</title>
        <authorList>
            <person name="Sheridan P.O."/>
            <person name="Walker A.W."/>
            <person name="Duncan S.H."/>
            <person name="Scott K.P."/>
            <person name="Toole P.W.O."/>
            <person name="Luis P."/>
            <person name="Flint H.J."/>
        </authorList>
    </citation>
    <scope>NUCLEOTIDE SEQUENCE [LARGE SCALE GENOMIC DNA]</scope>
    <source>
        <strain evidence="3">JK10</strain>
    </source>
</reference>
<dbReference type="AlphaFoldDB" id="A0A2G3E7H7"/>
<dbReference type="InterPro" id="IPR000073">
    <property type="entry name" value="AB_hydrolase_1"/>
</dbReference>
<keyword evidence="1" id="KW-1133">Transmembrane helix</keyword>
<dbReference type="Pfam" id="PF00561">
    <property type="entry name" value="Abhydrolase_1"/>
    <property type="match status" value="1"/>
</dbReference>
<dbReference type="EMBL" id="PDYH01000057">
    <property type="protein sequence ID" value="PHU39226.1"/>
    <property type="molecule type" value="Genomic_DNA"/>
</dbReference>
<protein>
    <recommendedName>
        <fullName evidence="2">AB hydrolase-1 domain-containing protein</fullName>
    </recommendedName>
</protein>
<dbReference type="SUPFAM" id="SSF53474">
    <property type="entry name" value="alpha/beta-Hydrolases"/>
    <property type="match status" value="1"/>
</dbReference>
<dbReference type="GO" id="GO:0016020">
    <property type="term" value="C:membrane"/>
    <property type="evidence" value="ECO:0007669"/>
    <property type="project" value="TreeGrafter"/>
</dbReference>
<feature type="transmembrane region" description="Helical" evidence="1">
    <location>
        <begin position="12"/>
        <end position="29"/>
    </location>
</feature>
<evidence type="ECO:0000256" key="1">
    <source>
        <dbReference type="SAM" id="Phobius"/>
    </source>
</evidence>
<evidence type="ECO:0000259" key="2">
    <source>
        <dbReference type="Pfam" id="PF00561"/>
    </source>
</evidence>
<keyword evidence="1" id="KW-0812">Transmembrane</keyword>
<dbReference type="Proteomes" id="UP000224317">
    <property type="component" value="Unassembled WGS sequence"/>
</dbReference>